<comment type="caution">
    <text evidence="2">The sequence shown here is derived from an EMBL/GenBank/DDBJ whole genome shotgun (WGS) entry which is preliminary data.</text>
</comment>
<dbReference type="AlphaFoldDB" id="A0A9Q9SRM8"/>
<feature type="compositionally biased region" description="Basic residues" evidence="1">
    <location>
        <begin position="609"/>
        <end position="641"/>
    </location>
</feature>
<feature type="compositionally biased region" description="Low complexity" evidence="1">
    <location>
        <begin position="266"/>
        <end position="279"/>
    </location>
</feature>
<name>A0A9Q9SRM8_9BURK</name>
<feature type="compositionally biased region" description="Basic and acidic residues" evidence="1">
    <location>
        <begin position="577"/>
        <end position="591"/>
    </location>
</feature>
<organism evidence="2 3">
    <name type="scientific">Burkholderia arboris</name>
    <dbReference type="NCBI Taxonomy" id="488730"/>
    <lineage>
        <taxon>Bacteria</taxon>
        <taxon>Pseudomonadati</taxon>
        <taxon>Pseudomonadota</taxon>
        <taxon>Betaproteobacteria</taxon>
        <taxon>Burkholderiales</taxon>
        <taxon>Burkholderiaceae</taxon>
        <taxon>Burkholderia</taxon>
        <taxon>Burkholderia cepacia complex</taxon>
    </lineage>
</organism>
<protein>
    <submittedName>
        <fullName evidence="2">Uncharacterized protein</fullName>
    </submittedName>
</protein>
<feature type="region of interest" description="Disordered" evidence="1">
    <location>
        <begin position="60"/>
        <end position="110"/>
    </location>
</feature>
<proteinExistence type="predicted"/>
<accession>A0A9Q9SRM8</accession>
<feature type="compositionally biased region" description="Basic and acidic residues" evidence="1">
    <location>
        <begin position="831"/>
        <end position="841"/>
    </location>
</feature>
<feature type="compositionally biased region" description="Basic and acidic residues" evidence="1">
    <location>
        <begin position="1"/>
        <end position="14"/>
    </location>
</feature>
<feature type="compositionally biased region" description="Basic and acidic residues" evidence="1">
    <location>
        <begin position="717"/>
        <end position="729"/>
    </location>
</feature>
<feature type="compositionally biased region" description="Basic residues" evidence="1">
    <location>
        <begin position="431"/>
        <end position="445"/>
    </location>
</feature>
<feature type="compositionally biased region" description="Basic and acidic residues" evidence="1">
    <location>
        <begin position="79"/>
        <end position="100"/>
    </location>
</feature>
<evidence type="ECO:0000313" key="2">
    <source>
        <dbReference type="EMBL" id="VWC45486.1"/>
    </source>
</evidence>
<feature type="region of interest" description="Disordered" evidence="1">
    <location>
        <begin position="549"/>
        <end position="646"/>
    </location>
</feature>
<feature type="compositionally biased region" description="Basic residues" evidence="1">
    <location>
        <begin position="453"/>
        <end position="465"/>
    </location>
</feature>
<feature type="compositionally biased region" description="Basic residues" evidence="1">
    <location>
        <begin position="343"/>
        <end position="364"/>
    </location>
</feature>
<feature type="compositionally biased region" description="Basic and acidic residues" evidence="1">
    <location>
        <begin position="198"/>
        <end position="236"/>
    </location>
</feature>
<gene>
    <name evidence="2" type="ORF">BAR24066_07327</name>
</gene>
<feature type="region of interest" description="Disordered" evidence="1">
    <location>
        <begin position="1"/>
        <end position="48"/>
    </location>
</feature>
<feature type="compositionally biased region" description="Basic residues" evidence="1">
    <location>
        <begin position="751"/>
        <end position="761"/>
    </location>
</feature>
<feature type="region of interest" description="Disordered" evidence="1">
    <location>
        <begin position="155"/>
        <end position="297"/>
    </location>
</feature>
<feature type="compositionally biased region" description="Low complexity" evidence="1">
    <location>
        <begin position="741"/>
        <end position="750"/>
    </location>
</feature>
<dbReference type="EMBL" id="CABVPX010000060">
    <property type="protein sequence ID" value="VWC45486.1"/>
    <property type="molecule type" value="Genomic_DNA"/>
</dbReference>
<evidence type="ECO:0000256" key="1">
    <source>
        <dbReference type="SAM" id="MobiDB-lite"/>
    </source>
</evidence>
<evidence type="ECO:0000313" key="3">
    <source>
        <dbReference type="Proteomes" id="UP000494172"/>
    </source>
</evidence>
<feature type="region of interest" description="Disordered" evidence="1">
    <location>
        <begin position="331"/>
        <end position="465"/>
    </location>
</feature>
<feature type="region of interest" description="Disordered" evidence="1">
    <location>
        <begin position="819"/>
        <end position="841"/>
    </location>
</feature>
<dbReference type="Proteomes" id="UP000494172">
    <property type="component" value="Unassembled WGS sequence"/>
</dbReference>
<feature type="region of interest" description="Disordered" evidence="1">
    <location>
        <begin position="709"/>
        <end position="761"/>
    </location>
</feature>
<reference evidence="2 3" key="1">
    <citation type="submission" date="2019-09" db="EMBL/GenBank/DDBJ databases">
        <authorList>
            <person name="Depoorter E."/>
        </authorList>
    </citation>
    <scope>NUCLEOTIDE SEQUENCE [LARGE SCALE GENOMIC DNA]</scope>
    <source>
        <strain evidence="2">LMG 24066</strain>
    </source>
</reference>
<sequence>MDDRRDSRHPEGRGGVRSAGPGLSGRTDQSHSRRHRPVAAGDPVEPTGAVVRILRRDAAAGPGAPQLDAAAGQSAVPRRTGEPGLRDLHVRLDRAPERLPARTPEPGPLHRVGRRILLSGKHDRQFRPVQLAVLRFHADQPLLPAGARQDAAHLSAVGKHRHHPGPDVPARQRRRHPQAHADPHSPAGVHEPGTLRRAQGDRRRRGTDAPAHRDAAQDRSVDRNLQRVRPHRGDGRLHRRARRGRAGCGADRPAHRQYPGVHARRGPAAGPAWRAGGNLPRRRRPRTRLPPATRRHRREIRRASVPGRSAHLSHRRHRPMAARRADPVLWTRRRPGQDSRAPCRTRRDRGRDHRARGGRRRGGHAARIGARRAQAGGLRQGFREPERGGPQGVPGRETAGLHGPVRHRPDRRISAQRQRQAGSPGAAGHGAGRRARRGQSRRHAGPARTVAHLARRARQPGRRSRRPLLRLRRRFAAGHAAGLADLGQLLRRDRHRRDLRTPDHRRGVRPDRGVVAPRRFDGRQHPAPLARERSAAVLSAAAPVVPRATGRPVGRLQHLERAAFRRRTGPPAPAGRRVRDQPASRDPAHDVSRHRRPRGPAHCAARAGCARRRRRRQRVRSARAARRGSRSSVRSRRRAALSRRAVSRACGLARLRRRDASHRVGCVVVRHPHRRTGRALCRPAAAGAGHPVRGLRGVAARAPGVRRYASGTGASERIADGRAGPDRTAHRPSPPRHPAVPRRGAAVPAGRRTRRRPARDRTCVRHQHVHGRARRVCAAAVAVQPSAGPRHRLPDRQSALQHDRAADRLLCEHARAARGPVGQSGLRRTAGAREARRAGRL</sequence>
<feature type="compositionally biased region" description="Basic residues" evidence="1">
    <location>
        <begin position="280"/>
        <end position="297"/>
    </location>
</feature>
<feature type="compositionally biased region" description="Low complexity" evidence="1">
    <location>
        <begin position="365"/>
        <end position="377"/>
    </location>
</feature>